<accession>A0ABR3U569</accession>
<dbReference type="InterPro" id="IPR056024">
    <property type="entry name" value="DUF7605"/>
</dbReference>
<feature type="domain" description="Dynamin N-terminal" evidence="2">
    <location>
        <begin position="122"/>
        <end position="400"/>
    </location>
</feature>
<evidence type="ECO:0008006" key="6">
    <source>
        <dbReference type="Google" id="ProtNLM"/>
    </source>
</evidence>
<dbReference type="Pfam" id="PF00350">
    <property type="entry name" value="Dynamin_N"/>
    <property type="match status" value="1"/>
</dbReference>
<dbReference type="Pfam" id="PF24564">
    <property type="entry name" value="DUF7605"/>
    <property type="match status" value="1"/>
</dbReference>
<organism evidence="4 5">
    <name type="scientific">Diplodia intermedia</name>
    <dbReference type="NCBI Taxonomy" id="856260"/>
    <lineage>
        <taxon>Eukaryota</taxon>
        <taxon>Fungi</taxon>
        <taxon>Dikarya</taxon>
        <taxon>Ascomycota</taxon>
        <taxon>Pezizomycotina</taxon>
        <taxon>Dothideomycetes</taxon>
        <taxon>Dothideomycetes incertae sedis</taxon>
        <taxon>Botryosphaeriales</taxon>
        <taxon>Botryosphaeriaceae</taxon>
        <taxon>Diplodia</taxon>
    </lineage>
</organism>
<sequence>MVDGPSDQLRFTSGLPSPLQTSPEASSKRGTKRDHDFMRSEESQKDSQKVKKHDPTADPLPKMATNHPSFHSAEQIAASIPEDIIRVIRDNPYTDEDFEYLKEMASNVGNIHECGEIKIGLKGDSGTGKSSLINSLLGHEGIAPSGNFGEACTAVVQEFRKPRPSQQMPCEAEIIFLLPQAREAALRDWVRSAWDSCKSGADEDEDKDQGVVEEDIDIDQEVQEGEGSVTATDAILSLFRDHEECASEQAIKHFLSAAASREDSELLGQLKCWTDTLFKSLGVESSALIVRAPTPESLRDELAQFLAHVNRDIPSPWPLVELVKCYFDCPLLSQGVVIADLPGTSDINRIRVQTTSQYMKKVDHTGVVAHIDRAQSNAAANKTLVECYKRKRGKNVFMALTKSDSEMSDHDLATKYINMPGANAGDVKKLLLLDEELRSIRLDLRSVEDQRKQAISQRNLDPLDELDVRTNDLDLELIRETCVEIRNNKVRQALVDRHLTMMKQETLPVFCVSSSEYMKHVVGIDKYKQATMSVEATEIPKLRAYIYSLPADRKILAFKHHVKYKLPSLVNNLAMSCSQSKLKRREELRKILMESQTSIQDDISQVFKNLFSVEVLTRLSKIKKNKALYSAAAREKLKIYAKRTFCRNKGKWKTKTVGSRDWNAEMLEPLIKDMKVDLRPWEDVSEALGRDLSEKVVGALRVLIERMQDSAGPSQNVLQPFFAEMRLQVDLLDESCKSEAQEVENGLCSIRDRILLAEDHRDAYFLQALEKTYAACATMSGNGVSKKRIATLGKKISQKGPTNPFHNCHEKAKGAAQKLIQLHTESFTNKVLHTFQQFHETFTRLFKIEENDAPEAKALRDQLRGMLPAFRARISECERLIQESLDDSQHN</sequence>
<feature type="compositionally biased region" description="Polar residues" evidence="1">
    <location>
        <begin position="9"/>
        <end position="25"/>
    </location>
</feature>
<evidence type="ECO:0000259" key="2">
    <source>
        <dbReference type="Pfam" id="PF00350"/>
    </source>
</evidence>
<evidence type="ECO:0000313" key="4">
    <source>
        <dbReference type="EMBL" id="KAL1651944.1"/>
    </source>
</evidence>
<dbReference type="PANTHER" id="PTHR36681">
    <property type="entry name" value="NUCLEAR GTPASE, GERMINAL CENTER-ASSOCIATED, TANDEM DUPLICATE 3"/>
    <property type="match status" value="1"/>
</dbReference>
<dbReference type="PANTHER" id="PTHR36681:SF3">
    <property type="entry name" value="NUCLEAR GTPASE, GERMINAL CENTER-ASSOCIATED, TANDEM DUPLICATE 3"/>
    <property type="match status" value="1"/>
</dbReference>
<protein>
    <recommendedName>
        <fullName evidence="6">Nuclear GTPase SLIP-GC</fullName>
    </recommendedName>
</protein>
<dbReference type="Proteomes" id="UP001521184">
    <property type="component" value="Unassembled WGS sequence"/>
</dbReference>
<dbReference type="InterPro" id="IPR045063">
    <property type="entry name" value="Dynamin_N"/>
</dbReference>
<reference evidence="4 5" key="1">
    <citation type="journal article" date="2023" name="Plant Dis.">
        <title>First Report of Diplodia intermedia Causing Canker and Dieback Diseases on Apple Trees in Canada.</title>
        <authorList>
            <person name="Ellouze W."/>
            <person name="Ilyukhin E."/>
            <person name="Sulman M."/>
            <person name="Ali S."/>
        </authorList>
    </citation>
    <scope>NUCLEOTIDE SEQUENCE [LARGE SCALE GENOMIC DNA]</scope>
    <source>
        <strain evidence="4 5">M45-28</strain>
    </source>
</reference>
<name>A0ABR3U569_9PEZI</name>
<gene>
    <name evidence="4" type="ORF">SLS58_000067</name>
</gene>
<comment type="caution">
    <text evidence="4">The sequence shown here is derived from an EMBL/GenBank/DDBJ whole genome shotgun (WGS) entry which is preliminary data.</text>
</comment>
<dbReference type="Gene3D" id="3.40.50.300">
    <property type="entry name" value="P-loop containing nucleotide triphosphate hydrolases"/>
    <property type="match status" value="1"/>
</dbReference>
<dbReference type="SUPFAM" id="SSF52540">
    <property type="entry name" value="P-loop containing nucleoside triphosphate hydrolases"/>
    <property type="match status" value="1"/>
</dbReference>
<feature type="domain" description="DUF7605" evidence="3">
    <location>
        <begin position="644"/>
        <end position="799"/>
    </location>
</feature>
<feature type="region of interest" description="Disordered" evidence="1">
    <location>
        <begin position="1"/>
        <end position="66"/>
    </location>
</feature>
<proteinExistence type="predicted"/>
<keyword evidence="5" id="KW-1185">Reference proteome</keyword>
<evidence type="ECO:0000256" key="1">
    <source>
        <dbReference type="SAM" id="MobiDB-lite"/>
    </source>
</evidence>
<dbReference type="EMBL" id="JAKEKT020000001">
    <property type="protein sequence ID" value="KAL1651944.1"/>
    <property type="molecule type" value="Genomic_DNA"/>
</dbReference>
<evidence type="ECO:0000313" key="5">
    <source>
        <dbReference type="Proteomes" id="UP001521184"/>
    </source>
</evidence>
<evidence type="ECO:0000259" key="3">
    <source>
        <dbReference type="Pfam" id="PF24564"/>
    </source>
</evidence>
<feature type="compositionally biased region" description="Basic and acidic residues" evidence="1">
    <location>
        <begin position="33"/>
        <end position="56"/>
    </location>
</feature>
<dbReference type="InterPro" id="IPR027417">
    <property type="entry name" value="P-loop_NTPase"/>
</dbReference>